<reference evidence="7 8" key="2">
    <citation type="journal article" date="2017" name="Front. Plant Sci.">
        <title>Gene Classification and Mining of Molecular Markers Useful in Red Clover (Trifolium pratense) Breeding.</title>
        <authorList>
            <person name="Istvanek J."/>
            <person name="Dluhosova J."/>
            <person name="Dluhos P."/>
            <person name="Patkova L."/>
            <person name="Nedelnik J."/>
            <person name="Repkova J."/>
        </authorList>
    </citation>
    <scope>NUCLEOTIDE SEQUENCE [LARGE SCALE GENOMIC DNA]</scope>
    <source>
        <strain evidence="8">cv. Tatra</strain>
        <tissue evidence="7">Young leaves</tissue>
    </source>
</reference>
<dbReference type="PROSITE" id="PS51196">
    <property type="entry name" value="SECA_MOTOR_DEAD"/>
    <property type="match status" value="1"/>
</dbReference>
<dbReference type="EMBL" id="ASHM01008658">
    <property type="protein sequence ID" value="PNY16597.1"/>
    <property type="molecule type" value="Genomic_DNA"/>
</dbReference>
<evidence type="ECO:0000256" key="1">
    <source>
        <dbReference type="ARBA" id="ARBA00012047"/>
    </source>
</evidence>
<dbReference type="GO" id="GO:0005524">
    <property type="term" value="F:ATP binding"/>
    <property type="evidence" value="ECO:0007669"/>
    <property type="project" value="InterPro"/>
</dbReference>
<gene>
    <name evidence="7" type="ORF">L195_g013322</name>
</gene>
<evidence type="ECO:0000259" key="5">
    <source>
        <dbReference type="PROSITE" id="PS51192"/>
    </source>
</evidence>
<organism evidence="7 8">
    <name type="scientific">Trifolium pratense</name>
    <name type="common">Red clover</name>
    <dbReference type="NCBI Taxonomy" id="57577"/>
    <lineage>
        <taxon>Eukaryota</taxon>
        <taxon>Viridiplantae</taxon>
        <taxon>Streptophyta</taxon>
        <taxon>Embryophyta</taxon>
        <taxon>Tracheophyta</taxon>
        <taxon>Spermatophyta</taxon>
        <taxon>Magnoliopsida</taxon>
        <taxon>eudicotyledons</taxon>
        <taxon>Gunneridae</taxon>
        <taxon>Pentapetalae</taxon>
        <taxon>rosids</taxon>
        <taxon>fabids</taxon>
        <taxon>Fabales</taxon>
        <taxon>Fabaceae</taxon>
        <taxon>Papilionoideae</taxon>
        <taxon>50 kb inversion clade</taxon>
        <taxon>NPAAA clade</taxon>
        <taxon>Hologalegina</taxon>
        <taxon>IRL clade</taxon>
        <taxon>Trifolieae</taxon>
        <taxon>Trifolium</taxon>
    </lineage>
</organism>
<evidence type="ECO:0000256" key="2">
    <source>
        <dbReference type="ARBA" id="ARBA00022927"/>
    </source>
</evidence>
<dbReference type="PRINTS" id="PR00906">
    <property type="entry name" value="SECA"/>
</dbReference>
<dbReference type="SMART" id="SM00957">
    <property type="entry name" value="SecA_DEAD"/>
    <property type="match status" value="1"/>
</dbReference>
<reference evidence="7 8" key="1">
    <citation type="journal article" date="2014" name="Am. J. Bot.">
        <title>Genome assembly and annotation for red clover (Trifolium pratense; Fabaceae).</title>
        <authorList>
            <person name="Istvanek J."/>
            <person name="Jaros M."/>
            <person name="Krenek A."/>
            <person name="Repkova J."/>
        </authorList>
    </citation>
    <scope>NUCLEOTIDE SEQUENCE [LARGE SCALE GENOMIC DNA]</scope>
    <source>
        <strain evidence="8">cv. Tatra</strain>
        <tissue evidence="7">Young leaves</tissue>
    </source>
</reference>
<evidence type="ECO:0000256" key="3">
    <source>
        <dbReference type="ARBA" id="ARBA00023010"/>
    </source>
</evidence>
<dbReference type="Proteomes" id="UP000236291">
    <property type="component" value="Unassembled WGS sequence"/>
</dbReference>
<keyword evidence="2" id="KW-0653">Protein transport</keyword>
<evidence type="ECO:0000259" key="6">
    <source>
        <dbReference type="PROSITE" id="PS51196"/>
    </source>
</evidence>
<dbReference type="GO" id="GO:0016464">
    <property type="term" value="F:chloroplast protein-transporting ATPase activity"/>
    <property type="evidence" value="ECO:0007669"/>
    <property type="project" value="UniProtKB-EC"/>
</dbReference>
<dbReference type="AlphaFoldDB" id="A0A2K3PMT2"/>
<dbReference type="STRING" id="57577.A0A2K3PMT2"/>
<dbReference type="EC" id="7.4.2.4" evidence="1"/>
<dbReference type="InterPro" id="IPR000185">
    <property type="entry name" value="SecA"/>
</dbReference>
<evidence type="ECO:0000313" key="8">
    <source>
        <dbReference type="Proteomes" id="UP000236291"/>
    </source>
</evidence>
<comment type="catalytic activity">
    <reaction evidence="4">
        <text>ATP + H2O + chloroplast-proteinSide 1 = ADP + phosphate + chloroplast-proteinSide 2.</text>
        <dbReference type="EC" id="7.4.2.4"/>
    </reaction>
</comment>
<dbReference type="GO" id="GO:0017038">
    <property type="term" value="P:protein import"/>
    <property type="evidence" value="ECO:0007669"/>
    <property type="project" value="InterPro"/>
</dbReference>
<accession>A0A2K3PMT2</accession>
<dbReference type="GO" id="GO:0006605">
    <property type="term" value="P:protein targeting"/>
    <property type="evidence" value="ECO:0007669"/>
    <property type="project" value="InterPro"/>
</dbReference>
<dbReference type="GO" id="GO:0016020">
    <property type="term" value="C:membrane"/>
    <property type="evidence" value="ECO:0007669"/>
    <property type="project" value="InterPro"/>
</dbReference>
<dbReference type="PANTHER" id="PTHR30612:SF0">
    <property type="entry name" value="CHLOROPLAST PROTEIN-TRANSPORTING ATPASE"/>
    <property type="match status" value="1"/>
</dbReference>
<keyword evidence="3" id="KW-0811">Translocation</keyword>
<dbReference type="SUPFAM" id="SSF52540">
    <property type="entry name" value="P-loop containing nucleoside triphosphate hydrolases"/>
    <property type="match status" value="2"/>
</dbReference>
<feature type="domain" description="Helicase ATP-binding" evidence="5">
    <location>
        <begin position="1"/>
        <end position="146"/>
    </location>
</feature>
<name>A0A2K3PMT2_TRIPR</name>
<evidence type="ECO:0000256" key="4">
    <source>
        <dbReference type="ARBA" id="ARBA00034043"/>
    </source>
</evidence>
<dbReference type="InterPro" id="IPR011115">
    <property type="entry name" value="SecA_DEAD"/>
</dbReference>
<feature type="domain" description="SecA family profile" evidence="6">
    <location>
        <begin position="1"/>
        <end position="156"/>
    </location>
</feature>
<protein>
    <recommendedName>
        <fullName evidence="1">chloroplast protein-transporting ATPase</fullName>
        <ecNumber evidence="1">7.4.2.4</ecNumber>
    </recommendedName>
</protein>
<proteinExistence type="predicted"/>
<dbReference type="PROSITE" id="PS51192">
    <property type="entry name" value="HELICASE_ATP_BIND_1"/>
    <property type="match status" value="1"/>
</dbReference>
<keyword evidence="2" id="KW-0813">Transport</keyword>
<dbReference type="GO" id="GO:0006886">
    <property type="term" value="P:intracellular protein transport"/>
    <property type="evidence" value="ECO:0007669"/>
    <property type="project" value="InterPro"/>
</dbReference>
<comment type="caution">
    <text evidence="7">The sequence shown here is derived from an EMBL/GenBank/DDBJ whole genome shotgun (WGS) entry which is preliminary data.</text>
</comment>
<dbReference type="InterPro" id="IPR027417">
    <property type="entry name" value="P-loop_NTPase"/>
</dbReference>
<dbReference type="InterPro" id="IPR014018">
    <property type="entry name" value="SecA_motor_DEAD"/>
</dbReference>
<dbReference type="Gene3D" id="3.40.50.300">
    <property type="entry name" value="P-loop containing nucleotide triphosphate hydrolases"/>
    <property type="match status" value="3"/>
</dbReference>
<dbReference type="PANTHER" id="PTHR30612">
    <property type="entry name" value="SECA INNER MEMBRANE COMPONENT OF SEC PROTEIN SECRETION SYSTEM"/>
    <property type="match status" value="1"/>
</dbReference>
<sequence>MVLHKGEIAEMRTGEGKTLVAILPAYLNALAGKGVHVVTVNDYLARRDCEWVGPAYLNALVGKGVHVVTVNDYLARRDCEWVGQVPRFLGMKSVEELVIRGFNYCVIDEVDSILIDEARTPLIISGPAEKPSDQYYKAAKIAEAFERDIHYTVCKR</sequence>
<evidence type="ECO:0000313" key="7">
    <source>
        <dbReference type="EMBL" id="PNY16597.1"/>
    </source>
</evidence>
<dbReference type="Pfam" id="PF07517">
    <property type="entry name" value="SecA_DEAD"/>
    <property type="match status" value="2"/>
</dbReference>
<dbReference type="ExpressionAtlas" id="A0A2K3PMT2">
    <property type="expression patterns" value="baseline"/>
</dbReference>
<dbReference type="InterPro" id="IPR014001">
    <property type="entry name" value="Helicase_ATP-bd"/>
</dbReference>